<proteinExistence type="inferred from homology"/>
<keyword evidence="5" id="KW-1015">Disulfide bond</keyword>
<dbReference type="GO" id="GO:0007267">
    <property type="term" value="P:cell-cell signaling"/>
    <property type="evidence" value="ECO:0007669"/>
    <property type="project" value="TreeGrafter"/>
</dbReference>
<dbReference type="Ensembl" id="ENSPLAT00000022043.1">
    <property type="protein sequence ID" value="ENSPLAP00000013913.1"/>
    <property type="gene ID" value="ENSPLAG00000017498.1"/>
</dbReference>
<name>A0A3B3UM07_9TELE</name>
<dbReference type="InterPro" id="IPR010510">
    <property type="entry name" value="FGF1-bd"/>
</dbReference>
<protein>
    <submittedName>
        <fullName evidence="9">Fibroblast growth factor binding protein 1a</fullName>
    </submittedName>
</protein>
<comment type="subcellular location">
    <subcellularLocation>
        <location evidence="1">Secreted</location>
    </subcellularLocation>
</comment>
<dbReference type="GeneTree" id="ENSGT00940000154372"/>
<dbReference type="PANTHER" id="PTHR15258">
    <property type="entry name" value="FGF BINDING PROTEIN-RELATED"/>
    <property type="match status" value="1"/>
</dbReference>
<evidence type="ECO:0000256" key="5">
    <source>
        <dbReference type="ARBA" id="ARBA00023157"/>
    </source>
</evidence>
<evidence type="ECO:0000256" key="8">
    <source>
        <dbReference type="SAM" id="Phobius"/>
    </source>
</evidence>
<evidence type="ECO:0000256" key="7">
    <source>
        <dbReference type="SAM" id="MobiDB-lite"/>
    </source>
</evidence>
<dbReference type="PANTHER" id="PTHR15258:SF2">
    <property type="entry name" value="FIBROBLAST GROWTH FACTOR-BINDING PROTEIN 1"/>
    <property type="match status" value="1"/>
</dbReference>
<evidence type="ECO:0000256" key="6">
    <source>
        <dbReference type="ARBA" id="ARBA00023183"/>
    </source>
</evidence>
<keyword evidence="3" id="KW-0964">Secreted</keyword>
<evidence type="ECO:0000256" key="1">
    <source>
        <dbReference type="ARBA" id="ARBA00004613"/>
    </source>
</evidence>
<organism evidence="9 10">
    <name type="scientific">Poecilia latipinna</name>
    <name type="common">sailfin molly</name>
    <dbReference type="NCBI Taxonomy" id="48699"/>
    <lineage>
        <taxon>Eukaryota</taxon>
        <taxon>Metazoa</taxon>
        <taxon>Chordata</taxon>
        <taxon>Craniata</taxon>
        <taxon>Vertebrata</taxon>
        <taxon>Euteleostomi</taxon>
        <taxon>Actinopterygii</taxon>
        <taxon>Neopterygii</taxon>
        <taxon>Teleostei</taxon>
        <taxon>Neoteleostei</taxon>
        <taxon>Acanthomorphata</taxon>
        <taxon>Ovalentaria</taxon>
        <taxon>Atherinomorphae</taxon>
        <taxon>Cyprinodontiformes</taxon>
        <taxon>Poeciliidae</taxon>
        <taxon>Poeciliinae</taxon>
        <taxon>Poecilia</taxon>
    </lineage>
</organism>
<keyword evidence="6" id="KW-0340">Growth factor binding</keyword>
<accession>A0A3B3UM07</accession>
<keyword evidence="10" id="KW-1185">Reference proteome</keyword>
<dbReference type="Proteomes" id="UP000261500">
    <property type="component" value="Unplaced"/>
</dbReference>
<reference evidence="9" key="2">
    <citation type="submission" date="2025-09" db="UniProtKB">
        <authorList>
            <consortium name="Ensembl"/>
        </authorList>
    </citation>
    <scope>IDENTIFICATION</scope>
</reference>
<feature type="region of interest" description="Disordered" evidence="7">
    <location>
        <begin position="51"/>
        <end position="74"/>
    </location>
</feature>
<keyword evidence="4" id="KW-0732">Signal</keyword>
<evidence type="ECO:0000256" key="2">
    <source>
        <dbReference type="ARBA" id="ARBA00008326"/>
    </source>
</evidence>
<dbReference type="GO" id="GO:0019838">
    <property type="term" value="F:growth factor binding"/>
    <property type="evidence" value="ECO:0007669"/>
    <property type="project" value="UniProtKB-KW"/>
</dbReference>
<dbReference type="STRING" id="48699.ENSPLAP00000013913"/>
<keyword evidence="8" id="KW-0812">Transmembrane</keyword>
<sequence>MSQISSFLKIAKLQNILLVCSVDFMALLTNIAILMVLACISHQMMLGSCQRSHGRRGREDRGHRKERSGLSRVKPVGDKLATKDGSRCTWTATDNDPLFLFVTCKKGEKSFNCRYVGRPALCPQYTSNTLLYWKQITRALKKQNSLCHNEKLLVRAGMCKHAPREAHFRLVVSQKTVTPSPYVPAAPVTTAKSCLPKNKKLAKEFCSDSWFSVCTFFSTMVNNYDC</sequence>
<evidence type="ECO:0000256" key="3">
    <source>
        <dbReference type="ARBA" id="ARBA00022525"/>
    </source>
</evidence>
<evidence type="ECO:0000313" key="10">
    <source>
        <dbReference type="Proteomes" id="UP000261500"/>
    </source>
</evidence>
<evidence type="ECO:0000256" key="4">
    <source>
        <dbReference type="ARBA" id="ARBA00022729"/>
    </source>
</evidence>
<evidence type="ECO:0000313" key="9">
    <source>
        <dbReference type="Ensembl" id="ENSPLAP00000013913.1"/>
    </source>
</evidence>
<reference evidence="9" key="1">
    <citation type="submission" date="2025-08" db="UniProtKB">
        <authorList>
            <consortium name="Ensembl"/>
        </authorList>
    </citation>
    <scope>IDENTIFICATION</scope>
</reference>
<keyword evidence="8" id="KW-1133">Transmembrane helix</keyword>
<dbReference type="AlphaFoldDB" id="A0A3B3UM07"/>
<dbReference type="Pfam" id="PF06473">
    <property type="entry name" value="FGF-BP1"/>
    <property type="match status" value="2"/>
</dbReference>
<feature type="transmembrane region" description="Helical" evidence="8">
    <location>
        <begin position="16"/>
        <end position="40"/>
    </location>
</feature>
<feature type="compositionally biased region" description="Basic and acidic residues" evidence="7">
    <location>
        <begin position="57"/>
        <end position="74"/>
    </location>
</feature>
<comment type="similarity">
    <text evidence="2">Belongs to the fibroblast growth factor-binding protein family.</text>
</comment>
<dbReference type="GO" id="GO:0005576">
    <property type="term" value="C:extracellular region"/>
    <property type="evidence" value="ECO:0007669"/>
    <property type="project" value="UniProtKB-SubCell"/>
</dbReference>
<keyword evidence="8" id="KW-0472">Membrane</keyword>